<name>A0A1X7NPU1_9HYPH</name>
<proteinExistence type="predicted"/>
<dbReference type="RefSeq" id="WP_139832228.1">
    <property type="nucleotide sequence ID" value="NZ_FXBL01000004.1"/>
</dbReference>
<feature type="chain" id="PRO_5013005122" evidence="3">
    <location>
        <begin position="21"/>
        <end position="394"/>
    </location>
</feature>
<keyword evidence="2" id="KW-1133">Transmembrane helix</keyword>
<keyword evidence="2" id="KW-0812">Transmembrane</keyword>
<feature type="compositionally biased region" description="Basic and acidic residues" evidence="1">
    <location>
        <begin position="120"/>
        <end position="135"/>
    </location>
</feature>
<dbReference type="OrthoDB" id="8084597at2"/>
<evidence type="ECO:0000313" key="5">
    <source>
        <dbReference type="EMBL" id="SMH39984.1"/>
    </source>
</evidence>
<evidence type="ECO:0000256" key="2">
    <source>
        <dbReference type="SAM" id="Phobius"/>
    </source>
</evidence>
<dbReference type="Pfam" id="PF00563">
    <property type="entry name" value="EAL"/>
    <property type="match status" value="1"/>
</dbReference>
<evidence type="ECO:0000256" key="3">
    <source>
        <dbReference type="SAM" id="SignalP"/>
    </source>
</evidence>
<dbReference type="SUPFAM" id="SSF141868">
    <property type="entry name" value="EAL domain-like"/>
    <property type="match status" value="1"/>
</dbReference>
<feature type="transmembrane region" description="Helical" evidence="2">
    <location>
        <begin position="30"/>
        <end position="51"/>
    </location>
</feature>
<dbReference type="PROSITE" id="PS50883">
    <property type="entry name" value="EAL"/>
    <property type="match status" value="1"/>
</dbReference>
<feature type="compositionally biased region" description="Low complexity" evidence="1">
    <location>
        <begin position="110"/>
        <end position="119"/>
    </location>
</feature>
<dbReference type="AlphaFoldDB" id="A0A1X7NPU1"/>
<feature type="domain" description="EAL" evidence="4">
    <location>
        <begin position="138"/>
        <end position="391"/>
    </location>
</feature>
<dbReference type="Proteomes" id="UP000193083">
    <property type="component" value="Unassembled WGS sequence"/>
</dbReference>
<feature type="signal peptide" evidence="3">
    <location>
        <begin position="1"/>
        <end position="20"/>
    </location>
</feature>
<sequence>MRYIAIIAAALIICAGLALAAAGPAALWPFLTLVALLLAAFAAVLAAYLFLKAERMQGDIDRLAHTLDGALKELAAGNERNSLTLGALTATIDRQIGGMLDRIDTHSDAPTEAAAAPPAENRDDPAGQGAGERKPAAKPALGATLPAGWADRELELSLEPIVSVSQGAAAGFEVLAHLVLEDGTERIVRGLSPAIAPADLAAFELALVKAAMHASRRQLGADSSRLPLHVAVSAAMLGDAAALEEVCGLLDLHAGLARGLIFSIPAELFTTKDKPVQHSIVRLAVSGAALAAEGWPTEENGLERLKLQGVRIVKLAADRLLDRERVRRKAVPGADLAELIGRSGMTIVATDVATDEDAVALLDLGVDLMRGECFSPPRKLKSSPPGGSATLPAR</sequence>
<reference evidence="5 6" key="1">
    <citation type="submission" date="2017-04" db="EMBL/GenBank/DDBJ databases">
        <authorList>
            <person name="Afonso C.L."/>
            <person name="Miller P.J."/>
            <person name="Scott M.A."/>
            <person name="Spackman E."/>
            <person name="Goraichik I."/>
            <person name="Dimitrov K.M."/>
            <person name="Suarez D.L."/>
            <person name="Swayne D.E."/>
        </authorList>
    </citation>
    <scope>NUCLEOTIDE SEQUENCE [LARGE SCALE GENOMIC DNA]</scope>
    <source>
        <strain evidence="5 6">B5P</strain>
    </source>
</reference>
<gene>
    <name evidence="5" type="ORF">SAMN02982922_2253</name>
</gene>
<keyword evidence="6" id="KW-1185">Reference proteome</keyword>
<dbReference type="InterPro" id="IPR001633">
    <property type="entry name" value="EAL_dom"/>
</dbReference>
<organism evidence="5 6">
    <name type="scientific">Mesorhizobium australicum</name>
    <dbReference type="NCBI Taxonomy" id="536018"/>
    <lineage>
        <taxon>Bacteria</taxon>
        <taxon>Pseudomonadati</taxon>
        <taxon>Pseudomonadota</taxon>
        <taxon>Alphaproteobacteria</taxon>
        <taxon>Hyphomicrobiales</taxon>
        <taxon>Phyllobacteriaceae</taxon>
        <taxon>Mesorhizobium</taxon>
    </lineage>
</organism>
<dbReference type="EMBL" id="FXBL01000004">
    <property type="protein sequence ID" value="SMH39984.1"/>
    <property type="molecule type" value="Genomic_DNA"/>
</dbReference>
<dbReference type="Gene3D" id="3.20.20.450">
    <property type="entry name" value="EAL domain"/>
    <property type="match status" value="1"/>
</dbReference>
<keyword evidence="2" id="KW-0472">Membrane</keyword>
<evidence type="ECO:0000259" key="4">
    <source>
        <dbReference type="PROSITE" id="PS50883"/>
    </source>
</evidence>
<keyword evidence="3" id="KW-0732">Signal</keyword>
<dbReference type="InterPro" id="IPR035919">
    <property type="entry name" value="EAL_sf"/>
</dbReference>
<protein>
    <submittedName>
        <fullName evidence="5">EAL domain, c-di-GMP-specific phosphodiesterase class I (Or its enzymatically inactive variant)</fullName>
    </submittedName>
</protein>
<evidence type="ECO:0000256" key="1">
    <source>
        <dbReference type="SAM" id="MobiDB-lite"/>
    </source>
</evidence>
<evidence type="ECO:0000313" key="6">
    <source>
        <dbReference type="Proteomes" id="UP000193083"/>
    </source>
</evidence>
<accession>A0A1X7NPU1</accession>
<feature type="region of interest" description="Disordered" evidence="1">
    <location>
        <begin position="108"/>
        <end position="142"/>
    </location>
</feature>